<evidence type="ECO:0000313" key="9">
    <source>
        <dbReference type="Proteomes" id="UP001321760"/>
    </source>
</evidence>
<feature type="region of interest" description="Disordered" evidence="6">
    <location>
        <begin position="188"/>
        <end position="229"/>
    </location>
</feature>
<keyword evidence="9" id="KW-1185">Reference proteome</keyword>
<dbReference type="GO" id="GO:0005634">
    <property type="term" value="C:nucleus"/>
    <property type="evidence" value="ECO:0007669"/>
    <property type="project" value="UniProtKB-ARBA"/>
</dbReference>
<dbReference type="FunFam" id="3.30.160.60:FF:002157">
    <property type="entry name" value="Transcription factor"/>
    <property type="match status" value="1"/>
</dbReference>
<dbReference type="PANTHER" id="PTHR19818:SF139">
    <property type="entry name" value="PAIR-RULE PROTEIN ODD-PAIRED"/>
    <property type="match status" value="1"/>
</dbReference>
<feature type="compositionally biased region" description="Basic and acidic residues" evidence="6">
    <location>
        <begin position="494"/>
        <end position="508"/>
    </location>
</feature>
<dbReference type="PROSITE" id="PS50157">
    <property type="entry name" value="ZINC_FINGER_C2H2_2"/>
    <property type="match status" value="4"/>
</dbReference>
<dbReference type="GO" id="GO:0000978">
    <property type="term" value="F:RNA polymerase II cis-regulatory region sequence-specific DNA binding"/>
    <property type="evidence" value="ECO:0007669"/>
    <property type="project" value="TreeGrafter"/>
</dbReference>
<feature type="compositionally biased region" description="Basic and acidic residues" evidence="6">
    <location>
        <begin position="216"/>
        <end position="229"/>
    </location>
</feature>
<dbReference type="EMBL" id="MU865919">
    <property type="protein sequence ID" value="KAK4453799.1"/>
    <property type="molecule type" value="Genomic_DNA"/>
</dbReference>
<dbReference type="InterPro" id="IPR013087">
    <property type="entry name" value="Znf_C2H2_type"/>
</dbReference>
<feature type="compositionally biased region" description="Low complexity" evidence="6">
    <location>
        <begin position="194"/>
        <end position="205"/>
    </location>
</feature>
<evidence type="ECO:0000256" key="4">
    <source>
        <dbReference type="ARBA" id="ARBA00022833"/>
    </source>
</evidence>
<evidence type="ECO:0000313" key="8">
    <source>
        <dbReference type="EMBL" id="KAK4453799.1"/>
    </source>
</evidence>
<dbReference type="SUPFAM" id="SSF57667">
    <property type="entry name" value="beta-beta-alpha zinc fingers"/>
    <property type="match status" value="2"/>
</dbReference>
<dbReference type="GO" id="GO:0008270">
    <property type="term" value="F:zinc ion binding"/>
    <property type="evidence" value="ECO:0007669"/>
    <property type="project" value="UniProtKB-KW"/>
</dbReference>
<reference evidence="8" key="1">
    <citation type="journal article" date="2023" name="Mol. Phylogenet. Evol.">
        <title>Genome-scale phylogeny and comparative genomics of the fungal order Sordariales.</title>
        <authorList>
            <person name="Hensen N."/>
            <person name="Bonometti L."/>
            <person name="Westerberg I."/>
            <person name="Brannstrom I.O."/>
            <person name="Guillou S."/>
            <person name="Cros-Aarteil S."/>
            <person name="Calhoun S."/>
            <person name="Haridas S."/>
            <person name="Kuo A."/>
            <person name="Mondo S."/>
            <person name="Pangilinan J."/>
            <person name="Riley R."/>
            <person name="LaButti K."/>
            <person name="Andreopoulos B."/>
            <person name="Lipzen A."/>
            <person name="Chen C."/>
            <person name="Yan M."/>
            <person name="Daum C."/>
            <person name="Ng V."/>
            <person name="Clum A."/>
            <person name="Steindorff A."/>
            <person name="Ohm R.A."/>
            <person name="Martin F."/>
            <person name="Silar P."/>
            <person name="Natvig D.O."/>
            <person name="Lalanne C."/>
            <person name="Gautier V."/>
            <person name="Ament-Velasquez S.L."/>
            <person name="Kruys A."/>
            <person name="Hutchinson M.I."/>
            <person name="Powell A.J."/>
            <person name="Barry K."/>
            <person name="Miller A.N."/>
            <person name="Grigoriev I.V."/>
            <person name="Debuchy R."/>
            <person name="Gladieux P."/>
            <person name="Hiltunen Thoren M."/>
            <person name="Johannesson H."/>
        </authorList>
    </citation>
    <scope>NUCLEOTIDE SEQUENCE</scope>
    <source>
        <strain evidence="8">PSN243</strain>
    </source>
</reference>
<name>A0AAV9GXV1_9PEZI</name>
<dbReference type="FunFam" id="3.30.160.60:FF:002343">
    <property type="entry name" value="Zinc finger protein 33A"/>
    <property type="match status" value="1"/>
</dbReference>
<keyword evidence="1" id="KW-0479">Metal-binding</keyword>
<dbReference type="SMART" id="SM00355">
    <property type="entry name" value="ZnF_C2H2"/>
    <property type="match status" value="4"/>
</dbReference>
<keyword evidence="3 5" id="KW-0863">Zinc-finger</keyword>
<proteinExistence type="predicted"/>
<dbReference type="GO" id="GO:0045944">
    <property type="term" value="P:positive regulation of transcription by RNA polymerase II"/>
    <property type="evidence" value="ECO:0007669"/>
    <property type="project" value="UniProtKB-ARBA"/>
</dbReference>
<dbReference type="Gene3D" id="3.30.160.60">
    <property type="entry name" value="Classic Zinc Finger"/>
    <property type="match status" value="4"/>
</dbReference>
<evidence type="ECO:0000256" key="6">
    <source>
        <dbReference type="SAM" id="MobiDB-lite"/>
    </source>
</evidence>
<dbReference type="InterPro" id="IPR036236">
    <property type="entry name" value="Znf_C2H2_sf"/>
</dbReference>
<keyword evidence="4" id="KW-0862">Zinc</keyword>
<dbReference type="Proteomes" id="UP001321760">
    <property type="component" value="Unassembled WGS sequence"/>
</dbReference>
<comment type="caution">
    <text evidence="8">The sequence shown here is derived from an EMBL/GenBank/DDBJ whole genome shotgun (WGS) entry which is preliminary data.</text>
</comment>
<dbReference type="GO" id="GO:0000981">
    <property type="term" value="F:DNA-binding transcription factor activity, RNA polymerase II-specific"/>
    <property type="evidence" value="ECO:0007669"/>
    <property type="project" value="TreeGrafter"/>
</dbReference>
<evidence type="ECO:0000256" key="2">
    <source>
        <dbReference type="ARBA" id="ARBA00022737"/>
    </source>
</evidence>
<protein>
    <recommendedName>
        <fullName evidence="7">C2H2-type domain-containing protein</fullName>
    </recommendedName>
</protein>
<gene>
    <name evidence="8" type="ORF">QBC34DRAFT_194019</name>
</gene>
<evidence type="ECO:0000256" key="5">
    <source>
        <dbReference type="PROSITE-ProRule" id="PRU00042"/>
    </source>
</evidence>
<feature type="domain" description="C2H2-type" evidence="7">
    <location>
        <begin position="293"/>
        <end position="320"/>
    </location>
</feature>
<feature type="compositionally biased region" description="Basic and acidic residues" evidence="6">
    <location>
        <begin position="113"/>
        <end position="129"/>
    </location>
</feature>
<keyword evidence="2" id="KW-0677">Repeat</keyword>
<dbReference type="PANTHER" id="PTHR19818">
    <property type="entry name" value="ZINC FINGER PROTEIN ZIC AND GLI"/>
    <property type="match status" value="1"/>
</dbReference>
<evidence type="ECO:0000259" key="7">
    <source>
        <dbReference type="PROSITE" id="PS50157"/>
    </source>
</evidence>
<dbReference type="PROSITE" id="PS00028">
    <property type="entry name" value="ZINC_FINGER_C2H2_1"/>
    <property type="match status" value="4"/>
</dbReference>
<feature type="region of interest" description="Disordered" evidence="6">
    <location>
        <begin position="85"/>
        <end position="161"/>
    </location>
</feature>
<dbReference type="InterPro" id="IPR050329">
    <property type="entry name" value="GLI_C2H2-zinc-finger"/>
</dbReference>
<feature type="domain" description="C2H2-type" evidence="7">
    <location>
        <begin position="233"/>
        <end position="262"/>
    </location>
</feature>
<feature type="domain" description="C2H2-type" evidence="7">
    <location>
        <begin position="321"/>
        <end position="346"/>
    </location>
</feature>
<accession>A0AAV9GXV1</accession>
<feature type="compositionally biased region" description="Polar residues" evidence="6">
    <location>
        <begin position="85"/>
        <end position="99"/>
    </location>
</feature>
<dbReference type="AlphaFoldDB" id="A0AAV9GXV1"/>
<evidence type="ECO:0000256" key="3">
    <source>
        <dbReference type="ARBA" id="ARBA00022771"/>
    </source>
</evidence>
<reference evidence="8" key="2">
    <citation type="submission" date="2023-05" db="EMBL/GenBank/DDBJ databases">
        <authorList>
            <consortium name="Lawrence Berkeley National Laboratory"/>
            <person name="Steindorff A."/>
            <person name="Hensen N."/>
            <person name="Bonometti L."/>
            <person name="Westerberg I."/>
            <person name="Brannstrom I.O."/>
            <person name="Guillou S."/>
            <person name="Cros-Aarteil S."/>
            <person name="Calhoun S."/>
            <person name="Haridas S."/>
            <person name="Kuo A."/>
            <person name="Mondo S."/>
            <person name="Pangilinan J."/>
            <person name="Riley R."/>
            <person name="Labutti K."/>
            <person name="Andreopoulos B."/>
            <person name="Lipzen A."/>
            <person name="Chen C."/>
            <person name="Yanf M."/>
            <person name="Daum C."/>
            <person name="Ng V."/>
            <person name="Clum A."/>
            <person name="Ohm R."/>
            <person name="Martin F."/>
            <person name="Silar P."/>
            <person name="Natvig D."/>
            <person name="Lalanne C."/>
            <person name="Gautier V."/>
            <person name="Ament-Velasquez S.L."/>
            <person name="Kruys A."/>
            <person name="Hutchinson M.I."/>
            <person name="Powell A.J."/>
            <person name="Barry K."/>
            <person name="Miller A.N."/>
            <person name="Grigoriev I.V."/>
            <person name="Debuchy R."/>
            <person name="Gladieux P."/>
            <person name="Thoren M.H."/>
            <person name="Johannesson H."/>
        </authorList>
    </citation>
    <scope>NUCLEOTIDE SEQUENCE</scope>
    <source>
        <strain evidence="8">PSN243</strain>
    </source>
</reference>
<dbReference type="Pfam" id="PF00096">
    <property type="entry name" value="zf-C2H2"/>
    <property type="match status" value="4"/>
</dbReference>
<organism evidence="8 9">
    <name type="scientific">Podospora aff. communis PSN243</name>
    <dbReference type="NCBI Taxonomy" id="3040156"/>
    <lineage>
        <taxon>Eukaryota</taxon>
        <taxon>Fungi</taxon>
        <taxon>Dikarya</taxon>
        <taxon>Ascomycota</taxon>
        <taxon>Pezizomycotina</taxon>
        <taxon>Sordariomycetes</taxon>
        <taxon>Sordariomycetidae</taxon>
        <taxon>Sordariales</taxon>
        <taxon>Podosporaceae</taxon>
        <taxon>Podospora</taxon>
    </lineage>
</organism>
<dbReference type="FunFam" id="3.30.160.60:FF:000100">
    <property type="entry name" value="Zinc finger 45-like"/>
    <property type="match status" value="1"/>
</dbReference>
<sequence length="508" mass="56391">MALTAQPTTPASWARWPQHHPNTDYVILEPGMMPFDVRSMASHPLRSASQYYSNPPLTAAPMPNIAAPAYQPPVPYSPYSPFTAPSSLDSFKQESQQYHQPLERTNLRLVSTEPEHDHVRPTQELRDTRLSVGGSRSPSVKSETRRSSVSEASSRRGSRSITSNFSVTSSIDFNTGVDTLMKAIQAKPDATLRSSEAGSASPEAEIQPEQSTRTHSSSEQKGGDGQTKERKIFHCDMPGCSKTFSQKTHLSIHRRAHTGDKPYTCKLPGCGHRFSQLGNLRTHERRHTGEKPYSCPKCDKHFAQKGNVRAHLKTHNPTKPFECRLDNCNKNFTQLGNLKSHQNKFHIETLKSLTAKFASISDLSNVSKADKELWEYFATLYKNSNKGIKGRGKHRKVGCITAHSSPQASPVSPTSTMAHQFPPTLAHALPQLQTPHPTHHGLPYQGLSHPAAYSMSRPNMLVNLNREPHHGYDLYDAEEVSNAPSSSSTGPLYGDDHGRELAFGDRMY</sequence>
<feature type="region of interest" description="Disordered" evidence="6">
    <location>
        <begin position="480"/>
        <end position="508"/>
    </location>
</feature>
<evidence type="ECO:0000256" key="1">
    <source>
        <dbReference type="ARBA" id="ARBA00022723"/>
    </source>
</evidence>
<feature type="domain" description="C2H2-type" evidence="7">
    <location>
        <begin position="263"/>
        <end position="292"/>
    </location>
</feature>